<keyword evidence="3" id="KW-1185">Reference proteome</keyword>
<name>A0A9N9RNT6_9DIPT</name>
<protein>
    <submittedName>
        <fullName evidence="2">Uncharacterized protein</fullName>
    </submittedName>
</protein>
<organism evidence="2 3">
    <name type="scientific">Chironomus riparius</name>
    <dbReference type="NCBI Taxonomy" id="315576"/>
    <lineage>
        <taxon>Eukaryota</taxon>
        <taxon>Metazoa</taxon>
        <taxon>Ecdysozoa</taxon>
        <taxon>Arthropoda</taxon>
        <taxon>Hexapoda</taxon>
        <taxon>Insecta</taxon>
        <taxon>Pterygota</taxon>
        <taxon>Neoptera</taxon>
        <taxon>Endopterygota</taxon>
        <taxon>Diptera</taxon>
        <taxon>Nematocera</taxon>
        <taxon>Chironomoidea</taxon>
        <taxon>Chironomidae</taxon>
        <taxon>Chironominae</taxon>
        <taxon>Chironomus</taxon>
    </lineage>
</organism>
<sequence>MAKIHSLLFAVLVIICITYSNCECDSDLLRDYAVDACNHIHKRSALHNIYQVDDIFAKHHYVRHYKKLTHEGFPSGGYLRIRDKHIHHLSHKKRNDDLYDDATINEIPDLEPYNERLNTIRDNSNEDNDVFSSGMDSNFNHKSNHKTFRNKRDASKDIPIDYCCSQANRDICSRYSCH</sequence>
<evidence type="ECO:0000256" key="1">
    <source>
        <dbReference type="SAM" id="SignalP"/>
    </source>
</evidence>
<keyword evidence="1" id="KW-0732">Signal</keyword>
<dbReference type="EMBL" id="OU895877">
    <property type="protein sequence ID" value="CAG9800419.1"/>
    <property type="molecule type" value="Genomic_DNA"/>
</dbReference>
<accession>A0A9N9RNT6</accession>
<feature type="signal peptide" evidence="1">
    <location>
        <begin position="1"/>
        <end position="22"/>
    </location>
</feature>
<proteinExistence type="predicted"/>
<evidence type="ECO:0000313" key="2">
    <source>
        <dbReference type="EMBL" id="CAG9800419.1"/>
    </source>
</evidence>
<gene>
    <name evidence="2" type="ORF">CHIRRI_LOCUS3362</name>
</gene>
<reference evidence="2" key="2">
    <citation type="submission" date="2022-10" db="EMBL/GenBank/DDBJ databases">
        <authorList>
            <consortium name="ENA_rothamsted_submissions"/>
            <consortium name="culmorum"/>
            <person name="King R."/>
        </authorList>
    </citation>
    <scope>NUCLEOTIDE SEQUENCE</scope>
</reference>
<feature type="chain" id="PRO_5040443892" evidence="1">
    <location>
        <begin position="23"/>
        <end position="178"/>
    </location>
</feature>
<reference evidence="2" key="1">
    <citation type="submission" date="2022-01" db="EMBL/GenBank/DDBJ databases">
        <authorList>
            <person name="King R."/>
        </authorList>
    </citation>
    <scope>NUCLEOTIDE SEQUENCE</scope>
</reference>
<dbReference type="OrthoDB" id="8063837at2759"/>
<dbReference type="Proteomes" id="UP001153620">
    <property type="component" value="Chromosome 1"/>
</dbReference>
<dbReference type="AlphaFoldDB" id="A0A9N9RNT6"/>
<evidence type="ECO:0000313" key="3">
    <source>
        <dbReference type="Proteomes" id="UP001153620"/>
    </source>
</evidence>